<evidence type="ECO:0000256" key="2">
    <source>
        <dbReference type="ARBA" id="ARBA00023015"/>
    </source>
</evidence>
<dbReference type="PROSITE" id="PS50931">
    <property type="entry name" value="HTH_LYSR"/>
    <property type="match status" value="1"/>
</dbReference>
<evidence type="ECO:0000256" key="4">
    <source>
        <dbReference type="ARBA" id="ARBA00023163"/>
    </source>
</evidence>
<evidence type="ECO:0000256" key="3">
    <source>
        <dbReference type="ARBA" id="ARBA00023125"/>
    </source>
</evidence>
<proteinExistence type="inferred from homology"/>
<evidence type="ECO:0000256" key="1">
    <source>
        <dbReference type="ARBA" id="ARBA00009437"/>
    </source>
</evidence>
<sequence length="302" mass="33005">MRPSENHKAGFAMLEELKALLAVVQHGTFESAGAQIGLSRSAISSRIRQLETRLGITLFIRTGRALRLAPDAQRVVTLARQMLALADEMQAIDSTALRGHLRLGAITSVQGTLLPPVLREMRLQAPDLHVQLIPGVSLTLLDQVDRGELDMALLIRPPFALPASLQGEVFHREPFVLITPREIIEGDPLEILTGHPFIQYDRSSFGGRQVAGFLTRQRLVPSTVLEVDDIEAIVRMVAAGLGVALVPMAGLWCRDVDGDIRIHALPSPVIERELMMVTRAPLVPGSSQALLRDCLMASPRDP</sequence>
<feature type="domain" description="HTH lysR-type" evidence="5">
    <location>
        <begin position="14"/>
        <end position="69"/>
    </location>
</feature>
<dbReference type="GO" id="GO:0000976">
    <property type="term" value="F:transcription cis-regulatory region binding"/>
    <property type="evidence" value="ECO:0007669"/>
    <property type="project" value="TreeGrafter"/>
</dbReference>
<name>A0A2Z2HEU0_9GAMM</name>
<dbReference type="Gene3D" id="3.40.190.10">
    <property type="entry name" value="Periplasmic binding protein-like II"/>
    <property type="match status" value="2"/>
</dbReference>
<comment type="similarity">
    <text evidence="1">Belongs to the LysR transcriptional regulatory family.</text>
</comment>
<keyword evidence="3" id="KW-0238">DNA-binding</keyword>
<dbReference type="EMBL" id="CP021323">
    <property type="protein sequence ID" value="ARS51801.1"/>
    <property type="molecule type" value="Genomic_DNA"/>
</dbReference>
<dbReference type="PANTHER" id="PTHR30126">
    <property type="entry name" value="HTH-TYPE TRANSCRIPTIONAL REGULATOR"/>
    <property type="match status" value="1"/>
</dbReference>
<dbReference type="Gene3D" id="1.10.10.10">
    <property type="entry name" value="Winged helix-like DNA-binding domain superfamily/Winged helix DNA-binding domain"/>
    <property type="match status" value="1"/>
</dbReference>
<dbReference type="Pfam" id="PF03466">
    <property type="entry name" value="LysR_substrate"/>
    <property type="match status" value="1"/>
</dbReference>
<gene>
    <name evidence="6" type="ORF">B9G99_01895</name>
</gene>
<reference evidence="6 7" key="1">
    <citation type="journal article" date="2017" name="Int. J. Syst. Evol. Microbiol.">
        <title>Kushneria konosiri sp. nov., isolated from the Korean salt-fermented seafood Daemi-jeot.</title>
        <authorList>
            <person name="Yun J.H."/>
            <person name="Park S.K."/>
            <person name="Lee J.Y."/>
            <person name="Jung M.J."/>
            <person name="Bae J.W."/>
        </authorList>
    </citation>
    <scope>NUCLEOTIDE SEQUENCE [LARGE SCALE GENOMIC DNA]</scope>
    <source>
        <strain evidence="6 7">X49</strain>
    </source>
</reference>
<organism evidence="6 7">
    <name type="scientific">Kushneria konosiri</name>
    <dbReference type="NCBI Taxonomy" id="698828"/>
    <lineage>
        <taxon>Bacteria</taxon>
        <taxon>Pseudomonadati</taxon>
        <taxon>Pseudomonadota</taxon>
        <taxon>Gammaproteobacteria</taxon>
        <taxon>Oceanospirillales</taxon>
        <taxon>Halomonadaceae</taxon>
        <taxon>Kushneria</taxon>
    </lineage>
</organism>
<accession>A0A2Z2HEU0</accession>
<evidence type="ECO:0000259" key="5">
    <source>
        <dbReference type="PROSITE" id="PS50931"/>
    </source>
</evidence>
<dbReference type="SUPFAM" id="SSF46785">
    <property type="entry name" value="Winged helix' DNA-binding domain"/>
    <property type="match status" value="1"/>
</dbReference>
<dbReference type="SUPFAM" id="SSF53850">
    <property type="entry name" value="Periplasmic binding protein-like II"/>
    <property type="match status" value="1"/>
</dbReference>
<keyword evidence="7" id="KW-1185">Reference proteome</keyword>
<dbReference type="Proteomes" id="UP000250025">
    <property type="component" value="Chromosome"/>
</dbReference>
<dbReference type="InterPro" id="IPR036388">
    <property type="entry name" value="WH-like_DNA-bd_sf"/>
</dbReference>
<dbReference type="AlphaFoldDB" id="A0A2Z2HEU0"/>
<dbReference type="InterPro" id="IPR036390">
    <property type="entry name" value="WH_DNA-bd_sf"/>
</dbReference>
<dbReference type="PRINTS" id="PR00039">
    <property type="entry name" value="HTHLYSR"/>
</dbReference>
<dbReference type="KEGG" id="kus:B9G99_01895"/>
<dbReference type="PANTHER" id="PTHR30126:SF94">
    <property type="entry name" value="LYSR FAMILY TRANSCRIPTIONAL REGULATOR"/>
    <property type="match status" value="1"/>
</dbReference>
<protein>
    <recommendedName>
        <fullName evidence="5">HTH lysR-type domain-containing protein</fullName>
    </recommendedName>
</protein>
<evidence type="ECO:0000313" key="6">
    <source>
        <dbReference type="EMBL" id="ARS51801.1"/>
    </source>
</evidence>
<evidence type="ECO:0000313" key="7">
    <source>
        <dbReference type="Proteomes" id="UP000250025"/>
    </source>
</evidence>
<keyword evidence="2" id="KW-0805">Transcription regulation</keyword>
<dbReference type="GO" id="GO:0003700">
    <property type="term" value="F:DNA-binding transcription factor activity"/>
    <property type="evidence" value="ECO:0007669"/>
    <property type="project" value="InterPro"/>
</dbReference>
<dbReference type="InterPro" id="IPR005119">
    <property type="entry name" value="LysR_subst-bd"/>
</dbReference>
<dbReference type="Pfam" id="PF00126">
    <property type="entry name" value="HTH_1"/>
    <property type="match status" value="1"/>
</dbReference>
<dbReference type="InterPro" id="IPR000847">
    <property type="entry name" value="LysR_HTH_N"/>
</dbReference>
<keyword evidence="4" id="KW-0804">Transcription</keyword>